<reference evidence="1 2" key="1">
    <citation type="submission" date="2019-02" db="EMBL/GenBank/DDBJ databases">
        <title>Shewanella sp. D4-2 isolated from Dokdo Island.</title>
        <authorList>
            <person name="Baek K."/>
        </authorList>
    </citation>
    <scope>NUCLEOTIDE SEQUENCE [LARGE SCALE GENOMIC DNA]</scope>
    <source>
        <strain evidence="1 2">D4-2</strain>
    </source>
</reference>
<gene>
    <name evidence="1" type="ORF">EXU30_08890</name>
</gene>
<dbReference type="AlphaFoldDB" id="A0A411PGW6"/>
<dbReference type="Proteomes" id="UP000291106">
    <property type="component" value="Chromosome"/>
</dbReference>
<organism evidence="1 2">
    <name type="scientific">Shewanella maritima</name>
    <dbReference type="NCBI Taxonomy" id="2520507"/>
    <lineage>
        <taxon>Bacteria</taxon>
        <taxon>Pseudomonadati</taxon>
        <taxon>Pseudomonadota</taxon>
        <taxon>Gammaproteobacteria</taxon>
        <taxon>Alteromonadales</taxon>
        <taxon>Shewanellaceae</taxon>
        <taxon>Shewanella</taxon>
    </lineage>
</organism>
<protein>
    <submittedName>
        <fullName evidence="1">Cation transporter</fullName>
    </submittedName>
</protein>
<dbReference type="OrthoDB" id="9131875at2"/>
<evidence type="ECO:0000313" key="2">
    <source>
        <dbReference type="Proteomes" id="UP000291106"/>
    </source>
</evidence>
<proteinExistence type="predicted"/>
<evidence type="ECO:0000313" key="1">
    <source>
        <dbReference type="EMBL" id="QBF82793.1"/>
    </source>
</evidence>
<keyword evidence="2" id="KW-1185">Reference proteome</keyword>
<name>A0A411PGW6_9GAMM</name>
<dbReference type="KEGG" id="smai:EXU30_08890"/>
<sequence length="110" mass="12574">MEKYLEKVMKMRRWVVIGHHIPGRVRLKYKLGIVAQLMQFNLQNVDDVIAQIPAFRSYKLNKATGSIVIEYDANTLPLELVDDLFGESDQAAERAYFAIAQYLSGEGIQL</sequence>
<dbReference type="RefSeq" id="WP_130599275.1">
    <property type="nucleotide sequence ID" value="NZ_CP036200.1"/>
</dbReference>
<dbReference type="Pfam" id="PF19991">
    <property type="entry name" value="HMA_2"/>
    <property type="match status" value="1"/>
</dbReference>
<accession>A0A411PGW6</accession>
<dbReference type="EMBL" id="CP036200">
    <property type="protein sequence ID" value="QBF82793.1"/>
    <property type="molecule type" value="Genomic_DNA"/>
</dbReference>